<feature type="transmembrane region" description="Helical" evidence="9">
    <location>
        <begin position="834"/>
        <end position="858"/>
    </location>
</feature>
<reference evidence="10 11" key="1">
    <citation type="journal article" date="2009" name="Nature">
        <title>Evolution of pathogenicity and sexual reproduction in eight Candida genomes.</title>
        <authorList>
            <person name="Butler G."/>
            <person name="Rasmussen M.D."/>
            <person name="Lin M.F."/>
            <person name="Santos M.A."/>
            <person name="Sakthikumar S."/>
            <person name="Munro C.A."/>
            <person name="Rheinbay E."/>
            <person name="Grabherr M."/>
            <person name="Forche A."/>
            <person name="Reedy J.L."/>
            <person name="Agrafioti I."/>
            <person name="Arnaud M.B."/>
            <person name="Bates S."/>
            <person name="Brown A.J."/>
            <person name="Brunke S."/>
            <person name="Costanzo M.C."/>
            <person name="Fitzpatrick D.A."/>
            <person name="de Groot P.W."/>
            <person name="Harris D."/>
            <person name="Hoyer L.L."/>
            <person name="Hube B."/>
            <person name="Klis F.M."/>
            <person name="Kodira C."/>
            <person name="Lennard N."/>
            <person name="Logue M.E."/>
            <person name="Martin R."/>
            <person name="Neiman A.M."/>
            <person name="Nikolaou E."/>
            <person name="Quail M.A."/>
            <person name="Quinn J."/>
            <person name="Santos M.C."/>
            <person name="Schmitzberger F.F."/>
            <person name="Sherlock G."/>
            <person name="Shah P."/>
            <person name="Silverstein K.A."/>
            <person name="Skrzypek M.S."/>
            <person name="Soll D."/>
            <person name="Staggs R."/>
            <person name="Stansfield I."/>
            <person name="Stumpf M.P."/>
            <person name="Sudbery P.E."/>
            <person name="Srikantha T."/>
            <person name="Zeng Q."/>
            <person name="Berman J."/>
            <person name="Berriman M."/>
            <person name="Heitman J."/>
            <person name="Gow N.A."/>
            <person name="Lorenz M.C."/>
            <person name="Birren B.W."/>
            <person name="Kellis M."/>
            <person name="Cuomo C.A."/>
        </authorList>
    </citation>
    <scope>NUCLEOTIDE SEQUENCE [LARGE SCALE GENOMIC DNA]</scope>
    <source>
        <strain evidence="11">ATCC 6260 / CBS 566 / DSM 6381 / JCM 1539 / NBRC 10279 / NRRL Y-324</strain>
    </source>
</reference>
<comment type="similarity">
    <text evidence="2">Belongs to the oligopeptide OPT transporter family.</text>
</comment>
<feature type="transmembrane region" description="Helical" evidence="9">
    <location>
        <begin position="878"/>
        <end position="898"/>
    </location>
</feature>
<evidence type="ECO:0000256" key="4">
    <source>
        <dbReference type="ARBA" id="ARBA00022692"/>
    </source>
</evidence>
<feature type="transmembrane region" description="Helical" evidence="9">
    <location>
        <begin position="490"/>
        <end position="507"/>
    </location>
</feature>
<evidence type="ECO:0000313" key="10">
    <source>
        <dbReference type="EMBL" id="EDK39517.2"/>
    </source>
</evidence>
<keyword evidence="8 9" id="KW-0472">Membrane</keyword>
<evidence type="ECO:0008006" key="12">
    <source>
        <dbReference type="Google" id="ProtNLM"/>
    </source>
</evidence>
<organism evidence="10 11">
    <name type="scientific">Meyerozyma guilliermondii (strain ATCC 6260 / CBS 566 / DSM 6381 / JCM 1539 / NBRC 10279 / NRRL Y-324)</name>
    <name type="common">Yeast</name>
    <name type="synonym">Candida guilliermondii</name>
    <dbReference type="NCBI Taxonomy" id="294746"/>
    <lineage>
        <taxon>Eukaryota</taxon>
        <taxon>Fungi</taxon>
        <taxon>Dikarya</taxon>
        <taxon>Ascomycota</taxon>
        <taxon>Saccharomycotina</taxon>
        <taxon>Pichiomycetes</taxon>
        <taxon>Debaryomycetaceae</taxon>
        <taxon>Meyerozyma</taxon>
    </lineage>
</organism>
<evidence type="ECO:0000256" key="3">
    <source>
        <dbReference type="ARBA" id="ARBA00022448"/>
    </source>
</evidence>
<dbReference type="eggNOG" id="KOG2262">
    <property type="taxonomic scope" value="Eukaryota"/>
</dbReference>
<dbReference type="KEGG" id="pgu:PGUG_03615"/>
<evidence type="ECO:0000256" key="5">
    <source>
        <dbReference type="ARBA" id="ARBA00022856"/>
    </source>
</evidence>
<keyword evidence="5" id="KW-0571">Peptide transport</keyword>
<dbReference type="GO" id="GO:0035673">
    <property type="term" value="F:oligopeptide transmembrane transporter activity"/>
    <property type="evidence" value="ECO:0007669"/>
    <property type="project" value="InterPro"/>
</dbReference>
<accession>A5DK14</accession>
<feature type="transmembrane region" description="Helical" evidence="9">
    <location>
        <begin position="770"/>
        <end position="788"/>
    </location>
</feature>
<dbReference type="Proteomes" id="UP000001997">
    <property type="component" value="Unassembled WGS sequence"/>
</dbReference>
<dbReference type="EMBL" id="CH408158">
    <property type="protein sequence ID" value="EDK39517.2"/>
    <property type="molecule type" value="Genomic_DNA"/>
</dbReference>
<feature type="transmembrane region" description="Helical" evidence="9">
    <location>
        <begin position="677"/>
        <end position="701"/>
    </location>
</feature>
<proteinExistence type="inferred from homology"/>
<dbReference type="InterPro" id="IPR004813">
    <property type="entry name" value="OPT"/>
</dbReference>
<comment type="subcellular location">
    <subcellularLocation>
        <location evidence="1">Membrane</location>
        <topology evidence="1">Multi-pass membrane protein</topology>
    </subcellularLocation>
</comment>
<keyword evidence="6" id="KW-0653">Protein transport</keyword>
<sequence length="944" mass="107150">MIPPRFLSRVILYKVKLLLPTATSYKMASVEKENALTGIISAGSRLEADDHEVNLHVLQSNDIALGDVGASFTEEQKFFILRRMNMDGLLSLDHLPPSATFMVEKMESLTEEESVEILKEYLTSFADDCNVSTADYNLNQRLVALAPAHLGAGKGIKEKLQNQIDGKSDAVDTQVEVGSADTDDPDLTADIQHEYHKVVDWPLQVKVEAGLIAYHSPYPSVRSVTEPYDDPTVPCETFRVYVVGIIWTAIGSVINQFFSERQPAILFQPSVAQVFIYPTGVLLSYILPKKSFKIWRYNINLNPGTWTYKEQMLATLCYSISGTTPYVSWNILVQKSEVFYDNKWVDFGYQVLLMLSSQFLGFGLAGIMRRFVVYPVQSIWPTVLPTIALNKALTLPEQKENIHGWTISRYYFFFATFFGSFLYFWIPNYLMQFLSTFNWMTWIKPSNLTLANITGSVSGLGLNPISTFDWTVLNYNLPLTIPFYSTMNQAIGWTIAFFCIIGVYYSNNLWSQYIPINTNGLYTNTGQPYAVTAVLNEKGLFDEKKYQEVGPPFYSAANLVVYGAFFAIYPFAFVYEFVVNWRINFFAFKSIWQTMRNFRRSNYEGFNDPYSRSMAKYKEVPDWVFFAVLIISIVLSILCVKLYPAETPVWGIFFAIGINFVFLIPLASIYSRTGFSFGLNVLVELIVGYALPGNGLALMFIKAIGYNIDGQAENYISNQKMAHYVRIPPWSIFRVQMLSVFINCFITLGIISFQLTGITDYCDPLNKQKFTCAQARTFYSASVLWGVIGPKRVFNGLYPILQYCFLIGFLLTIPAVLFKWYGPKKLTKYFQPTVIIGGMLLYAPYNLTYVLGGLYLAIASMWYLQSRKPAWWQKYNYLFSAGMTAGVAFSGIIIFFAVQYHDKSINWWGNTVMYAGMDGSSVADLNATISAPDGYFGPRKGHYP</sequence>
<evidence type="ECO:0000256" key="1">
    <source>
        <dbReference type="ARBA" id="ARBA00004141"/>
    </source>
</evidence>
<feature type="transmembrane region" description="Helical" evidence="9">
    <location>
        <begin position="738"/>
        <end position="758"/>
    </location>
</feature>
<dbReference type="RefSeq" id="XP_001484234.2">
    <property type="nucleotide sequence ID" value="XM_001484184.1"/>
</dbReference>
<keyword evidence="4 9" id="KW-0812">Transmembrane</keyword>
<dbReference type="PANTHER" id="PTHR22601">
    <property type="entry name" value="ISP4 LIKE PROTEIN"/>
    <property type="match status" value="1"/>
</dbReference>
<dbReference type="GeneID" id="5126255"/>
<evidence type="ECO:0000256" key="7">
    <source>
        <dbReference type="ARBA" id="ARBA00022989"/>
    </source>
</evidence>
<feature type="transmembrane region" description="Helical" evidence="9">
    <location>
        <begin position="559"/>
        <end position="579"/>
    </location>
</feature>
<dbReference type="Pfam" id="PF03169">
    <property type="entry name" value="OPT"/>
    <property type="match status" value="1"/>
</dbReference>
<dbReference type="InParanoid" id="A5DK14"/>
<dbReference type="AlphaFoldDB" id="A5DK14"/>
<dbReference type="NCBIfam" id="TIGR00728">
    <property type="entry name" value="OPT_sfam"/>
    <property type="match status" value="1"/>
</dbReference>
<feature type="transmembrane region" description="Helical" evidence="9">
    <location>
        <begin position="800"/>
        <end position="822"/>
    </location>
</feature>
<evidence type="ECO:0000256" key="8">
    <source>
        <dbReference type="ARBA" id="ARBA00023136"/>
    </source>
</evidence>
<dbReference type="VEuPathDB" id="FungiDB:PGUG_03615"/>
<feature type="transmembrane region" description="Helical" evidence="9">
    <location>
        <begin position="410"/>
        <end position="430"/>
    </location>
</feature>
<feature type="transmembrane region" description="Helical" evidence="9">
    <location>
        <begin position="649"/>
        <end position="670"/>
    </location>
</feature>
<feature type="transmembrane region" description="Helical" evidence="9">
    <location>
        <begin position="265"/>
        <end position="287"/>
    </location>
</feature>
<name>A5DK14_PICGU</name>
<evidence type="ECO:0000313" key="11">
    <source>
        <dbReference type="Proteomes" id="UP000001997"/>
    </source>
</evidence>
<feature type="transmembrane region" description="Helical" evidence="9">
    <location>
        <begin position="347"/>
        <end position="365"/>
    </location>
</feature>
<dbReference type="OrthoDB" id="9986677at2759"/>
<gene>
    <name evidence="10" type="ORF">PGUG_03615</name>
</gene>
<dbReference type="GO" id="GO:0015031">
    <property type="term" value="P:protein transport"/>
    <property type="evidence" value="ECO:0007669"/>
    <property type="project" value="UniProtKB-KW"/>
</dbReference>
<dbReference type="InterPro" id="IPR004648">
    <property type="entry name" value="Oligpept_transpt"/>
</dbReference>
<dbReference type="FunCoup" id="A5DK14">
    <property type="interactions" value="31"/>
</dbReference>
<dbReference type="GO" id="GO:0016020">
    <property type="term" value="C:membrane"/>
    <property type="evidence" value="ECO:0007669"/>
    <property type="project" value="UniProtKB-SubCell"/>
</dbReference>
<evidence type="ECO:0000256" key="9">
    <source>
        <dbReference type="SAM" id="Phobius"/>
    </source>
</evidence>
<evidence type="ECO:0000256" key="6">
    <source>
        <dbReference type="ARBA" id="ARBA00022927"/>
    </source>
</evidence>
<protein>
    <recommendedName>
        <fullName evidence="12">OPT family small oligopeptide transporter</fullName>
    </recommendedName>
</protein>
<dbReference type="OMA" id="WGATEAL"/>
<keyword evidence="7 9" id="KW-1133">Transmembrane helix</keyword>
<keyword evidence="3" id="KW-0813">Transport</keyword>
<feature type="transmembrane region" description="Helical" evidence="9">
    <location>
        <begin position="623"/>
        <end position="643"/>
    </location>
</feature>
<dbReference type="NCBIfam" id="TIGR00727">
    <property type="entry name" value="ISP4_OPT"/>
    <property type="match status" value="1"/>
</dbReference>
<keyword evidence="11" id="KW-1185">Reference proteome</keyword>
<evidence type="ECO:0000256" key="2">
    <source>
        <dbReference type="ARBA" id="ARBA00008807"/>
    </source>
</evidence>
<dbReference type="HOGENOM" id="CLU_004965_1_0_1"/>